<proteinExistence type="predicted"/>
<dbReference type="InterPro" id="IPR029058">
    <property type="entry name" value="AB_hydrolase_fold"/>
</dbReference>
<dbReference type="PROSITE" id="PS51257">
    <property type="entry name" value="PROKAR_LIPOPROTEIN"/>
    <property type="match status" value="1"/>
</dbReference>
<dbReference type="Pfam" id="PF07224">
    <property type="entry name" value="Chlorophyllase"/>
    <property type="match status" value="1"/>
</dbReference>
<dbReference type="PANTHER" id="PTHR33428">
    <property type="entry name" value="CHLOROPHYLLASE-2, CHLOROPLASTIC"/>
    <property type="match status" value="1"/>
</dbReference>
<dbReference type="Gene3D" id="3.40.50.1820">
    <property type="entry name" value="alpha/beta hydrolase"/>
    <property type="match status" value="1"/>
</dbReference>
<feature type="non-terminal residue" evidence="2">
    <location>
        <position position="525"/>
    </location>
</feature>
<evidence type="ECO:0000256" key="1">
    <source>
        <dbReference type="SAM" id="MobiDB-lite"/>
    </source>
</evidence>
<protein>
    <submittedName>
        <fullName evidence="2">Uncharacterized protein</fullName>
    </submittedName>
</protein>
<name>A0A382B8P9_9ZZZZ</name>
<dbReference type="EMBL" id="UINC01028507">
    <property type="protein sequence ID" value="SVB09607.1"/>
    <property type="molecule type" value="Genomic_DNA"/>
</dbReference>
<evidence type="ECO:0000313" key="2">
    <source>
        <dbReference type="EMBL" id="SVB09607.1"/>
    </source>
</evidence>
<organism evidence="2">
    <name type="scientific">marine metagenome</name>
    <dbReference type="NCBI Taxonomy" id="408172"/>
    <lineage>
        <taxon>unclassified sequences</taxon>
        <taxon>metagenomes</taxon>
        <taxon>ecological metagenomes</taxon>
    </lineage>
</organism>
<accession>A0A382B8P9</accession>
<dbReference type="InterPro" id="IPR017395">
    <property type="entry name" value="Chlorophyllase-like"/>
</dbReference>
<dbReference type="SUPFAM" id="SSF53474">
    <property type="entry name" value="alpha/beta-Hydrolases"/>
    <property type="match status" value="1"/>
</dbReference>
<reference evidence="2" key="1">
    <citation type="submission" date="2018-05" db="EMBL/GenBank/DDBJ databases">
        <authorList>
            <person name="Lanie J.A."/>
            <person name="Ng W.-L."/>
            <person name="Kazmierczak K.M."/>
            <person name="Andrzejewski T.M."/>
            <person name="Davidsen T.M."/>
            <person name="Wayne K.J."/>
            <person name="Tettelin H."/>
            <person name="Glass J.I."/>
            <person name="Rusch D."/>
            <person name="Podicherti R."/>
            <person name="Tsui H.-C.T."/>
            <person name="Winkler M.E."/>
        </authorList>
    </citation>
    <scope>NUCLEOTIDE SEQUENCE</scope>
</reference>
<dbReference type="PANTHER" id="PTHR33428:SF14">
    <property type="entry name" value="CARBOXYLESTERASE TYPE B DOMAIN-CONTAINING PROTEIN"/>
    <property type="match status" value="1"/>
</dbReference>
<gene>
    <name evidence="2" type="ORF">METZ01_LOCUS162461</name>
</gene>
<sequence length="525" mass="58195">MHIPSRASVVWTSLIVLTVGCRGALQLEVSDHETVLAEQLLAGPSPSSRGPFDVRTLTYGHGDDKNRPEYRDAIAFKTETVDASKLISLGEEEDSRNEYWGFSPSEFPLNGRVWYPDGEGLFPLVLVVHGNHDPRDFSDPGYDYLGELLASRGYILASIDMNFVNGGIRGENDARGWLLLKHLEAWKAFNADESNPFSGRVDMSNLALIGHSRGGEAVGHAAAFNRLSHYPDDASLTFAFDFDIKAIIAIAPVDGQYLPTNRFVPVENVDYMVFHGSHDGDVTSFHGIRLYQRVKFTDNQPHLKAAIYVYRANHGQWNTTWGAHDSGPRSGRMLDLRGLLDPEDQQEFAKIYISAFLEKSLHQNGRYLPLFRDHRVAGNWLPETMYVTQFQDETFRPLATFEEDIDVTTGSAEGIGLMGDSLSVWSERELTLRSRNRANTSSSQVNQAVWLGWNREVRGTEELGRPAPFSITLPDTLGHVWGLGDGASLQLSLLSTDDEPGPRLADAGTDQEGEVPSKAGSTRGD</sequence>
<feature type="region of interest" description="Disordered" evidence="1">
    <location>
        <begin position="493"/>
        <end position="525"/>
    </location>
</feature>
<dbReference type="AlphaFoldDB" id="A0A382B8P9"/>